<dbReference type="Proteomes" id="UP001597468">
    <property type="component" value="Unassembled WGS sequence"/>
</dbReference>
<dbReference type="SUPFAM" id="SSF89550">
    <property type="entry name" value="PHP domain-like"/>
    <property type="match status" value="1"/>
</dbReference>
<evidence type="ECO:0000256" key="2">
    <source>
        <dbReference type="ARBA" id="ARBA00013064"/>
    </source>
</evidence>
<dbReference type="Gene3D" id="3.20.20.140">
    <property type="entry name" value="Metal-dependent hydrolases"/>
    <property type="match status" value="1"/>
</dbReference>
<name>A0ABW5IZC7_9FLAO</name>
<organism evidence="5 6">
    <name type="scientific">Salinimicrobium flavum</name>
    <dbReference type="NCBI Taxonomy" id="1737065"/>
    <lineage>
        <taxon>Bacteria</taxon>
        <taxon>Pseudomonadati</taxon>
        <taxon>Bacteroidota</taxon>
        <taxon>Flavobacteriia</taxon>
        <taxon>Flavobacteriales</taxon>
        <taxon>Flavobacteriaceae</taxon>
        <taxon>Salinimicrobium</taxon>
    </lineage>
</organism>
<keyword evidence="6" id="KW-1185">Reference proteome</keyword>
<dbReference type="Pfam" id="PF19567">
    <property type="entry name" value="CpsB_CapC"/>
    <property type="match status" value="1"/>
</dbReference>
<proteinExistence type="inferred from homology"/>
<evidence type="ECO:0000256" key="4">
    <source>
        <dbReference type="ARBA" id="ARBA00051722"/>
    </source>
</evidence>
<dbReference type="InterPro" id="IPR016195">
    <property type="entry name" value="Pol/histidinol_Pase-like"/>
</dbReference>
<dbReference type="EC" id="3.1.3.48" evidence="2"/>
<dbReference type="PANTHER" id="PTHR39181:SF1">
    <property type="entry name" value="TYROSINE-PROTEIN PHOSPHATASE YWQE"/>
    <property type="match status" value="1"/>
</dbReference>
<keyword evidence="3" id="KW-0378">Hydrolase</keyword>
<dbReference type="PANTHER" id="PTHR39181">
    <property type="entry name" value="TYROSINE-PROTEIN PHOSPHATASE YWQE"/>
    <property type="match status" value="1"/>
</dbReference>
<evidence type="ECO:0000313" key="5">
    <source>
        <dbReference type="EMBL" id="MFD2518559.1"/>
    </source>
</evidence>
<evidence type="ECO:0000313" key="6">
    <source>
        <dbReference type="Proteomes" id="UP001597468"/>
    </source>
</evidence>
<comment type="catalytic activity">
    <reaction evidence="4">
        <text>O-phospho-L-tyrosyl-[protein] + H2O = L-tyrosyl-[protein] + phosphate</text>
        <dbReference type="Rhea" id="RHEA:10684"/>
        <dbReference type="Rhea" id="RHEA-COMP:10136"/>
        <dbReference type="Rhea" id="RHEA-COMP:20101"/>
        <dbReference type="ChEBI" id="CHEBI:15377"/>
        <dbReference type="ChEBI" id="CHEBI:43474"/>
        <dbReference type="ChEBI" id="CHEBI:46858"/>
        <dbReference type="ChEBI" id="CHEBI:61978"/>
        <dbReference type="EC" id="3.1.3.48"/>
    </reaction>
</comment>
<comment type="similarity">
    <text evidence="1">Belongs to the metallo-dependent hydrolases superfamily. CpsB/CapC family.</text>
</comment>
<dbReference type="EMBL" id="JBHULT010000010">
    <property type="protein sequence ID" value="MFD2518559.1"/>
    <property type="molecule type" value="Genomic_DNA"/>
</dbReference>
<comment type="caution">
    <text evidence="5">The sequence shown here is derived from an EMBL/GenBank/DDBJ whole genome shotgun (WGS) entry which is preliminary data.</text>
</comment>
<reference evidence="6" key="1">
    <citation type="journal article" date="2019" name="Int. J. Syst. Evol. Microbiol.">
        <title>The Global Catalogue of Microorganisms (GCM) 10K type strain sequencing project: providing services to taxonomists for standard genome sequencing and annotation.</title>
        <authorList>
            <consortium name="The Broad Institute Genomics Platform"/>
            <consortium name="The Broad Institute Genome Sequencing Center for Infectious Disease"/>
            <person name="Wu L."/>
            <person name="Ma J."/>
        </authorList>
    </citation>
    <scope>NUCLEOTIDE SEQUENCE [LARGE SCALE GENOMIC DNA]</scope>
    <source>
        <strain evidence="6">KCTC 42585</strain>
    </source>
</reference>
<gene>
    <name evidence="5" type="ORF">ACFSTG_11675</name>
</gene>
<sequence>MLSIFKKKFYLKDQLEGFIDIHNHILPGIDDGAAEVEDSLNLIHKFKEMGVSNFVATPHIMNDYYPNTPFTINAALDKLRIALEGSGISDVQVKAAAEYMMDHSFMELLEQEPLLCLHQNYVLVEMSYFQAPINLNEILFTLQTKQYKPVLAHPERYAYLHSKNLERYEDLKRRGCLFQLNILSLIGHYGSNIQKAAFALLDKGMIDLIGTDTHQERHLEKLANARLPKKRIEQVIPVIERTKELFTPAFS</sequence>
<dbReference type="InterPro" id="IPR016667">
    <property type="entry name" value="Caps_polysacc_synth_CpsB/CapC"/>
</dbReference>
<accession>A0ABW5IZC7</accession>
<protein>
    <recommendedName>
        <fullName evidence="2">protein-tyrosine-phosphatase</fullName>
        <ecNumber evidence="2">3.1.3.48</ecNumber>
    </recommendedName>
</protein>
<evidence type="ECO:0000256" key="1">
    <source>
        <dbReference type="ARBA" id="ARBA00005750"/>
    </source>
</evidence>
<evidence type="ECO:0000256" key="3">
    <source>
        <dbReference type="ARBA" id="ARBA00022801"/>
    </source>
</evidence>
<dbReference type="RefSeq" id="WP_380752894.1">
    <property type="nucleotide sequence ID" value="NZ_JBHULT010000010.1"/>
</dbReference>